<dbReference type="AlphaFoldDB" id="X1AVW2"/>
<sequence>VNIIGKNPETGGEYKINQLPAPESLIPYDNLPESILNALEGNEPSPELKFEANSDKPILEGQRNGHLTSMAGSMRRSGFGQRAIEAALLKENVDKCQPPLEEKEVRSIALSVAQYEPAQVGDKDKKRPAAATQLLELTKDIELFHTPDRMPYAVIKQDDHTEVWPLESRTVKDYLARRYYEKLGSAPSSQAIQNALNVFRGHALFAGCEEPVYTRLAGYDNKIYLDLCNSVWSVVEITAKGWQEIPSPPIRFVRSRGMTALPAPQAGGDVNKLRDFLNTTNDDWPLLLAWLIGAFMPKGPFPVLVLTGEQGSAKSTVARVMRSLVDPSTIPLRSLPKD</sequence>
<feature type="non-terminal residue" evidence="2">
    <location>
        <position position="1"/>
    </location>
</feature>
<dbReference type="SMART" id="SM00942">
    <property type="entry name" value="PriCT_1"/>
    <property type="match status" value="1"/>
</dbReference>
<name>X1AVW2_9ZZZZ</name>
<feature type="domain" description="Primase C-terminal 1" evidence="1">
    <location>
        <begin position="52"/>
        <end position="118"/>
    </location>
</feature>
<gene>
    <name evidence="2" type="ORF">S01H4_22404</name>
</gene>
<feature type="non-terminal residue" evidence="2">
    <location>
        <position position="338"/>
    </location>
</feature>
<reference evidence="2" key="1">
    <citation type="journal article" date="2014" name="Front. Microbiol.">
        <title>High frequency of phylogenetically diverse reductive dehalogenase-homologous genes in deep subseafloor sedimentary metagenomes.</title>
        <authorList>
            <person name="Kawai M."/>
            <person name="Futagami T."/>
            <person name="Toyoda A."/>
            <person name="Takaki Y."/>
            <person name="Nishi S."/>
            <person name="Hori S."/>
            <person name="Arai W."/>
            <person name="Tsubouchi T."/>
            <person name="Morono Y."/>
            <person name="Uchiyama I."/>
            <person name="Ito T."/>
            <person name="Fujiyama A."/>
            <person name="Inagaki F."/>
            <person name="Takami H."/>
        </authorList>
    </citation>
    <scope>NUCLEOTIDE SEQUENCE</scope>
    <source>
        <strain evidence="2">Expedition CK06-06</strain>
    </source>
</reference>
<organism evidence="2">
    <name type="scientific">marine sediment metagenome</name>
    <dbReference type="NCBI Taxonomy" id="412755"/>
    <lineage>
        <taxon>unclassified sequences</taxon>
        <taxon>metagenomes</taxon>
        <taxon>ecological metagenomes</taxon>
    </lineage>
</organism>
<comment type="caution">
    <text evidence="2">The sequence shown here is derived from an EMBL/GenBank/DDBJ whole genome shotgun (WGS) entry which is preliminary data.</text>
</comment>
<dbReference type="EMBL" id="BART01010265">
    <property type="protein sequence ID" value="GAG87209.1"/>
    <property type="molecule type" value="Genomic_DNA"/>
</dbReference>
<evidence type="ECO:0000259" key="1">
    <source>
        <dbReference type="SMART" id="SM00942"/>
    </source>
</evidence>
<protein>
    <recommendedName>
        <fullName evidence="1">Primase C-terminal 1 domain-containing protein</fullName>
    </recommendedName>
</protein>
<dbReference type="Pfam" id="PF08708">
    <property type="entry name" value="PriCT_1"/>
    <property type="match status" value="1"/>
</dbReference>
<accession>X1AVW2</accession>
<evidence type="ECO:0000313" key="2">
    <source>
        <dbReference type="EMBL" id="GAG87209.1"/>
    </source>
</evidence>
<dbReference type="InterPro" id="IPR014820">
    <property type="entry name" value="PriCT_1"/>
</dbReference>
<proteinExistence type="predicted"/>